<dbReference type="InterPro" id="IPR007260">
    <property type="entry name" value="NanE"/>
</dbReference>
<evidence type="ECO:0000313" key="7">
    <source>
        <dbReference type="EMBL" id="PTH82426.1"/>
    </source>
</evidence>
<comment type="catalytic activity">
    <reaction evidence="1 6">
        <text>an N-acyl-D-glucosamine 6-phosphate = an N-acyl-D-mannosamine 6-phosphate</text>
        <dbReference type="Rhea" id="RHEA:23932"/>
        <dbReference type="ChEBI" id="CHEBI:57599"/>
        <dbReference type="ChEBI" id="CHEBI:57666"/>
        <dbReference type="EC" id="5.1.3.9"/>
    </reaction>
</comment>
<evidence type="ECO:0000256" key="4">
    <source>
        <dbReference type="ARBA" id="ARBA00023235"/>
    </source>
</evidence>
<dbReference type="FunFam" id="3.20.20.70:FF:000035">
    <property type="entry name" value="Putative N-acetylmannosamine-6-phosphate 2-epimerase"/>
    <property type="match status" value="1"/>
</dbReference>
<evidence type="ECO:0000256" key="5">
    <source>
        <dbReference type="ARBA" id="ARBA00023277"/>
    </source>
</evidence>
<name>A0A2T4N6N9_AERVE</name>
<sequence>MSVCAYSVLAHLKTGFVSSCQPIDDGPMDSPAIIAAMAQASIAGGAVAVRIEGVENVQAARTLVSAPIIGIVKRDLTDSPVRITPYLDDVQALAEAGADIIAIDATARLRPVSVEVLVEAIHDAGCIAMADCSDYAEGIAAFHLGVEIIGTTMSGYVGPVTPAEPDLALVTALKQAGCFVMAEGRYNNPQLAAQAILAGADCVTVGSAITRIEHICGWFAEAVEGAKRECHGAVA</sequence>
<accession>A0A2T4N6N9</accession>
<reference evidence="7 8" key="1">
    <citation type="submission" date="2018-03" db="EMBL/GenBank/DDBJ databases">
        <title>Aeromonas veronii whole genome sequencing and analysis.</title>
        <authorList>
            <person name="Xie H."/>
            <person name="Liu T."/>
            <person name="Wang K."/>
        </authorList>
    </citation>
    <scope>NUCLEOTIDE SEQUENCE [LARGE SCALE GENOMIC DNA]</scope>
    <source>
        <strain evidence="7 8">XH.VA.1</strain>
    </source>
</reference>
<dbReference type="PANTHER" id="PTHR36204">
    <property type="entry name" value="N-ACETYLMANNOSAMINE-6-PHOSPHATE 2-EPIMERASE-RELATED"/>
    <property type="match status" value="1"/>
</dbReference>
<evidence type="ECO:0000313" key="8">
    <source>
        <dbReference type="Proteomes" id="UP000241986"/>
    </source>
</evidence>
<dbReference type="AlphaFoldDB" id="A0A2T4N6N9"/>
<dbReference type="EC" id="5.1.3.9" evidence="6"/>
<dbReference type="EMBL" id="PZKL01000012">
    <property type="protein sequence ID" value="PTH82426.1"/>
    <property type="molecule type" value="Genomic_DNA"/>
</dbReference>
<dbReference type="HAMAP" id="MF_01235">
    <property type="entry name" value="ManNAc6P_epimer"/>
    <property type="match status" value="1"/>
</dbReference>
<dbReference type="InterPro" id="IPR013785">
    <property type="entry name" value="Aldolase_TIM"/>
</dbReference>
<comment type="similarity">
    <text evidence="6">Belongs to the NanE family.</text>
</comment>
<dbReference type="GO" id="GO:0006053">
    <property type="term" value="P:N-acetylmannosamine catabolic process"/>
    <property type="evidence" value="ECO:0007669"/>
    <property type="project" value="TreeGrafter"/>
</dbReference>
<dbReference type="GO" id="GO:0005975">
    <property type="term" value="P:carbohydrate metabolic process"/>
    <property type="evidence" value="ECO:0007669"/>
    <property type="project" value="UniProtKB-UniRule"/>
</dbReference>
<keyword evidence="5 6" id="KW-0119">Carbohydrate metabolism</keyword>
<proteinExistence type="inferred from homology"/>
<keyword evidence="4 6" id="KW-0413">Isomerase</keyword>
<dbReference type="GO" id="GO:0005829">
    <property type="term" value="C:cytosol"/>
    <property type="evidence" value="ECO:0007669"/>
    <property type="project" value="TreeGrafter"/>
</dbReference>
<dbReference type="SUPFAM" id="SSF51366">
    <property type="entry name" value="Ribulose-phoshate binding barrel"/>
    <property type="match status" value="1"/>
</dbReference>
<gene>
    <name evidence="6" type="primary">nanE</name>
    <name evidence="7" type="ORF">DAA48_03405</name>
</gene>
<dbReference type="UniPathway" id="UPA00629">
    <property type="reaction ID" value="UER00682"/>
</dbReference>
<dbReference type="CDD" id="cd04729">
    <property type="entry name" value="NanE"/>
    <property type="match status" value="1"/>
</dbReference>
<dbReference type="GO" id="GO:0047465">
    <property type="term" value="F:N-acylglucosamine-6-phosphate 2-epimerase activity"/>
    <property type="evidence" value="ECO:0007669"/>
    <property type="project" value="UniProtKB-EC"/>
</dbReference>
<dbReference type="Pfam" id="PF04131">
    <property type="entry name" value="NanE"/>
    <property type="match status" value="1"/>
</dbReference>
<evidence type="ECO:0000256" key="2">
    <source>
        <dbReference type="ARBA" id="ARBA00002147"/>
    </source>
</evidence>
<evidence type="ECO:0000256" key="1">
    <source>
        <dbReference type="ARBA" id="ARBA00000056"/>
    </source>
</evidence>
<dbReference type="NCBIfam" id="NF002231">
    <property type="entry name" value="PRK01130.1"/>
    <property type="match status" value="1"/>
</dbReference>
<dbReference type="Proteomes" id="UP000241986">
    <property type="component" value="Unassembled WGS sequence"/>
</dbReference>
<dbReference type="RefSeq" id="WP_031227489.1">
    <property type="nucleotide sequence ID" value="NZ_JBHFMZ010000034.1"/>
</dbReference>
<evidence type="ECO:0000256" key="6">
    <source>
        <dbReference type="HAMAP-Rule" id="MF_01235"/>
    </source>
</evidence>
<dbReference type="PANTHER" id="PTHR36204:SF1">
    <property type="entry name" value="N-ACETYLMANNOSAMINE-6-PHOSPHATE 2-EPIMERASE-RELATED"/>
    <property type="match status" value="1"/>
</dbReference>
<comment type="pathway">
    <text evidence="3 6">Amino-sugar metabolism; N-acetylneuraminate degradation; D-fructose 6-phosphate from N-acetylneuraminate: step 3/5.</text>
</comment>
<comment type="caution">
    <text evidence="7">The sequence shown here is derived from an EMBL/GenBank/DDBJ whole genome shotgun (WGS) entry which is preliminary data.</text>
</comment>
<dbReference type="InterPro" id="IPR011060">
    <property type="entry name" value="RibuloseP-bd_barrel"/>
</dbReference>
<dbReference type="Gene3D" id="3.20.20.70">
    <property type="entry name" value="Aldolase class I"/>
    <property type="match status" value="1"/>
</dbReference>
<protein>
    <recommendedName>
        <fullName evidence="6">Putative N-acetylmannosamine-6-phosphate 2-epimerase</fullName>
        <ecNumber evidence="6">5.1.3.9</ecNumber>
    </recommendedName>
    <alternativeName>
        <fullName evidence="6">ManNAc-6-P epimerase</fullName>
    </alternativeName>
</protein>
<dbReference type="GO" id="GO:0019262">
    <property type="term" value="P:N-acetylneuraminate catabolic process"/>
    <property type="evidence" value="ECO:0007669"/>
    <property type="project" value="UniProtKB-UniRule"/>
</dbReference>
<evidence type="ECO:0000256" key="3">
    <source>
        <dbReference type="ARBA" id="ARBA00005081"/>
    </source>
</evidence>
<comment type="function">
    <text evidence="2 6">Converts N-acetylmannosamine-6-phosphate (ManNAc-6-P) to N-acetylglucosamine-6-phosphate (GlcNAc-6-P).</text>
</comment>
<organism evidence="7 8">
    <name type="scientific">Aeromonas veronii</name>
    <dbReference type="NCBI Taxonomy" id="654"/>
    <lineage>
        <taxon>Bacteria</taxon>
        <taxon>Pseudomonadati</taxon>
        <taxon>Pseudomonadota</taxon>
        <taxon>Gammaproteobacteria</taxon>
        <taxon>Aeromonadales</taxon>
        <taxon>Aeromonadaceae</taxon>
        <taxon>Aeromonas</taxon>
    </lineage>
</organism>